<reference evidence="2 3" key="1">
    <citation type="submission" date="2018-12" db="EMBL/GenBank/DDBJ databases">
        <authorList>
            <person name="Li F."/>
        </authorList>
    </citation>
    <scope>NUCLEOTIDE SEQUENCE [LARGE SCALE GENOMIC DNA]</scope>
    <source>
        <strain evidence="2 3">EGI 6500705</strain>
    </source>
</reference>
<feature type="chain" id="PRO_5039474364" evidence="1">
    <location>
        <begin position="30"/>
        <end position="163"/>
    </location>
</feature>
<protein>
    <submittedName>
        <fullName evidence="2">Uncharacterized protein</fullName>
    </submittedName>
</protein>
<dbReference type="RefSeq" id="WP_127050914.1">
    <property type="nucleotide sequence ID" value="NZ_RZGZ01000004.1"/>
</dbReference>
<accession>A0A3S0VDY3</accession>
<gene>
    <name evidence="2" type="ORF">ELQ94_13580</name>
</gene>
<name>A0A3S0VDY3_9MICO</name>
<evidence type="ECO:0000313" key="2">
    <source>
        <dbReference type="EMBL" id="RUQ98059.1"/>
    </source>
</evidence>
<dbReference type="EMBL" id="RZGZ01000004">
    <property type="protein sequence ID" value="RUQ98059.1"/>
    <property type="molecule type" value="Genomic_DNA"/>
</dbReference>
<keyword evidence="3" id="KW-1185">Reference proteome</keyword>
<evidence type="ECO:0000313" key="3">
    <source>
        <dbReference type="Proteomes" id="UP000274909"/>
    </source>
</evidence>
<dbReference type="Proteomes" id="UP000274909">
    <property type="component" value="Unassembled WGS sequence"/>
</dbReference>
<comment type="caution">
    <text evidence="2">The sequence shown here is derived from an EMBL/GenBank/DDBJ whole genome shotgun (WGS) entry which is preliminary data.</text>
</comment>
<evidence type="ECO:0000256" key="1">
    <source>
        <dbReference type="SAM" id="SignalP"/>
    </source>
</evidence>
<dbReference type="PROSITE" id="PS51257">
    <property type="entry name" value="PROKAR_LIPOPROTEIN"/>
    <property type="match status" value="1"/>
</dbReference>
<dbReference type="OrthoDB" id="5118825at2"/>
<dbReference type="AlphaFoldDB" id="A0A3S0VDY3"/>
<organism evidence="2 3">
    <name type="scientific">Labedella endophytica</name>
    <dbReference type="NCBI Taxonomy" id="1523160"/>
    <lineage>
        <taxon>Bacteria</taxon>
        <taxon>Bacillati</taxon>
        <taxon>Actinomycetota</taxon>
        <taxon>Actinomycetes</taxon>
        <taxon>Micrococcales</taxon>
        <taxon>Microbacteriaceae</taxon>
        <taxon>Labedella</taxon>
    </lineage>
</organism>
<feature type="signal peptide" evidence="1">
    <location>
        <begin position="1"/>
        <end position="29"/>
    </location>
</feature>
<keyword evidence="1" id="KW-0732">Signal</keyword>
<proteinExistence type="predicted"/>
<sequence length="163" mass="17483">MGVRRDRARILPVVAAIVACLLTACTTPAADPEPTASAARSGTGEVRHDLEPLTDRFIRLDTATAATWMSGTLGDDRVPGPSTYWIDAIVTLDEADYAALQSETDAQDTTDSPAVDAGIEGELPDGPFLRSDELDALFSPDGYWSVVFLHDATRTVILSSRFE</sequence>